<dbReference type="EMBL" id="JACBGI020000012">
    <property type="protein sequence ID" value="MBF6058158.1"/>
    <property type="molecule type" value="Genomic_DNA"/>
</dbReference>
<organism evidence="1 2">
    <name type="scientific">Thiomicrorhabdus heinhorstiae</name>
    <dbReference type="NCBI Taxonomy" id="2748010"/>
    <lineage>
        <taxon>Bacteria</taxon>
        <taxon>Pseudomonadati</taxon>
        <taxon>Pseudomonadota</taxon>
        <taxon>Gammaproteobacteria</taxon>
        <taxon>Thiotrichales</taxon>
        <taxon>Piscirickettsiaceae</taxon>
        <taxon>Thiomicrorhabdus</taxon>
    </lineage>
</organism>
<protein>
    <submittedName>
        <fullName evidence="1">Uncharacterized protein</fullName>
    </submittedName>
</protein>
<evidence type="ECO:0000313" key="1">
    <source>
        <dbReference type="EMBL" id="MBF6058158.1"/>
    </source>
</evidence>
<dbReference type="RefSeq" id="WP_194947653.1">
    <property type="nucleotide sequence ID" value="NZ_JACBGI020000012.1"/>
</dbReference>
<accession>A0ABS0BWH3</accession>
<keyword evidence="2" id="KW-1185">Reference proteome</keyword>
<sequence>MANSMKSLITVRSIFDFRGETFCYESEIVLPPVVDDIDLFLEQLPHRIAKLNDLDVISYKFEMLESSEIEVIHFQSRIQSAISNLPMRVDRFLELYQEVGPDAYLQEIAEAHQIDLDTSPQIAKALKAAYKLGSEHKPKEKRVTNTWF</sequence>
<proteinExistence type="predicted"/>
<comment type="caution">
    <text evidence="1">The sequence shown here is derived from an EMBL/GenBank/DDBJ whole genome shotgun (WGS) entry which is preliminary data.</text>
</comment>
<dbReference type="Proteomes" id="UP001193680">
    <property type="component" value="Unassembled WGS sequence"/>
</dbReference>
<evidence type="ECO:0000313" key="2">
    <source>
        <dbReference type="Proteomes" id="UP001193680"/>
    </source>
</evidence>
<name>A0ABS0BWH3_9GAMM</name>
<reference evidence="1 2" key="1">
    <citation type="submission" date="2020-11" db="EMBL/GenBank/DDBJ databases">
        <title>Sulfur oxidizing isolate from Hospital Hole Sinkhole.</title>
        <authorList>
            <person name="Scott K.M."/>
        </authorList>
    </citation>
    <scope>NUCLEOTIDE SEQUENCE [LARGE SCALE GENOMIC DNA]</scope>
    <source>
        <strain evidence="1 2">HH1</strain>
    </source>
</reference>
<gene>
    <name evidence="1" type="ORF">H8792_007375</name>
</gene>